<evidence type="ECO:0008006" key="5">
    <source>
        <dbReference type="Google" id="ProtNLM"/>
    </source>
</evidence>
<dbReference type="STRING" id="1748243.Tel_14315"/>
<protein>
    <recommendedName>
        <fullName evidence="5">Short-chain dehydrogenase</fullName>
    </recommendedName>
</protein>
<dbReference type="PROSITE" id="PS00061">
    <property type="entry name" value="ADH_SHORT"/>
    <property type="match status" value="1"/>
</dbReference>
<dbReference type="SUPFAM" id="SSF51735">
    <property type="entry name" value="NAD(P)-binding Rossmann-fold domains"/>
    <property type="match status" value="1"/>
</dbReference>
<keyword evidence="4" id="KW-1185">Reference proteome</keyword>
<dbReference type="Pfam" id="PF13561">
    <property type="entry name" value="adh_short_C2"/>
    <property type="match status" value="1"/>
</dbReference>
<comment type="similarity">
    <text evidence="1">Belongs to the short-chain dehydrogenases/reductases (SDR) family.</text>
</comment>
<dbReference type="PANTHER" id="PTHR43477">
    <property type="entry name" value="DIHYDROANTICAPSIN 7-DEHYDROGENASE"/>
    <property type="match status" value="1"/>
</dbReference>
<keyword evidence="2" id="KW-0560">Oxidoreductase</keyword>
<evidence type="ECO:0000256" key="1">
    <source>
        <dbReference type="ARBA" id="ARBA00006484"/>
    </source>
</evidence>
<evidence type="ECO:0000313" key="3">
    <source>
        <dbReference type="EMBL" id="ALP54218.1"/>
    </source>
</evidence>
<dbReference type="PRINTS" id="PR00080">
    <property type="entry name" value="SDRFAMILY"/>
</dbReference>
<evidence type="ECO:0000313" key="4">
    <source>
        <dbReference type="Proteomes" id="UP000055136"/>
    </source>
</evidence>
<dbReference type="InterPro" id="IPR002347">
    <property type="entry name" value="SDR_fam"/>
</dbReference>
<dbReference type="FunFam" id="3.40.50.720:FF:000084">
    <property type="entry name" value="Short-chain dehydrogenase reductase"/>
    <property type="match status" value="1"/>
</dbReference>
<sequence>MQNILITGGNSGIGYATAALAKARGYDVTISGRNREAVAVAEEALGVTGIVADMQKTDDLLRLADAFASTGLNALVNNAAVAKFMPITAHTDEDYDVFFSTNIRGPLMLIQFLVPALAQRSGAITNISSAVTNNGLPNASLYAATKGAMDGFSRSLAVELAPQGIRMNCVSPGAIDTPLISKLGLSEEQIEAVRAHQKATIPLGRFGTPEEVAHVILAQLEAKYVTGAVWHVDGGVDSI</sequence>
<dbReference type="InterPro" id="IPR020904">
    <property type="entry name" value="Sc_DH/Rdtase_CS"/>
</dbReference>
<dbReference type="AlphaFoldDB" id="A0A0S2TGE8"/>
<organism evidence="3 4">
    <name type="scientific">Candidatus Tenderia electrophaga</name>
    <dbReference type="NCBI Taxonomy" id="1748243"/>
    <lineage>
        <taxon>Bacteria</taxon>
        <taxon>Pseudomonadati</taxon>
        <taxon>Pseudomonadota</taxon>
        <taxon>Gammaproteobacteria</taxon>
        <taxon>Candidatus Tenderiales</taxon>
        <taxon>Candidatus Tenderiaceae</taxon>
        <taxon>Candidatus Tenderia</taxon>
    </lineage>
</organism>
<dbReference type="PANTHER" id="PTHR43477:SF1">
    <property type="entry name" value="DIHYDROANTICAPSIN 7-DEHYDROGENASE"/>
    <property type="match status" value="1"/>
</dbReference>
<proteinExistence type="inferred from homology"/>
<dbReference type="KEGG" id="tee:Tel_14315"/>
<accession>A0A0S2TGE8</accession>
<gene>
    <name evidence="3" type="ORF">Tel_14315</name>
</gene>
<dbReference type="GO" id="GO:0016491">
    <property type="term" value="F:oxidoreductase activity"/>
    <property type="evidence" value="ECO:0007669"/>
    <property type="project" value="UniProtKB-KW"/>
</dbReference>
<reference evidence="3" key="1">
    <citation type="submission" date="2015-10" db="EMBL/GenBank/DDBJ databases">
        <title>Description of Candidatus Tenderia electrophaga gen. nov, sp. nov., an Uncultivated Electroautotroph from a Biocathode Enrichment.</title>
        <authorList>
            <person name="Eddie B.J."/>
            <person name="Malanoski A.P."/>
            <person name="Wang Z."/>
            <person name="Hall R.J."/>
            <person name="Oh S.D."/>
            <person name="Heiner C."/>
            <person name="Lin B."/>
            <person name="Strycharz-Glaven S.M."/>
        </authorList>
    </citation>
    <scope>NUCLEOTIDE SEQUENCE [LARGE SCALE GENOMIC DNA]</scope>
    <source>
        <strain evidence="3">NRL1</strain>
    </source>
</reference>
<evidence type="ECO:0000256" key="2">
    <source>
        <dbReference type="ARBA" id="ARBA00023002"/>
    </source>
</evidence>
<dbReference type="PRINTS" id="PR00081">
    <property type="entry name" value="GDHRDH"/>
</dbReference>
<dbReference type="Proteomes" id="UP000055136">
    <property type="component" value="Chromosome"/>
</dbReference>
<dbReference type="EMBL" id="CP013099">
    <property type="protein sequence ID" value="ALP54218.1"/>
    <property type="molecule type" value="Genomic_DNA"/>
</dbReference>
<dbReference type="InterPro" id="IPR051122">
    <property type="entry name" value="SDR_DHRS6-like"/>
</dbReference>
<dbReference type="InterPro" id="IPR036291">
    <property type="entry name" value="NAD(P)-bd_dom_sf"/>
</dbReference>
<dbReference type="Gene3D" id="3.40.50.720">
    <property type="entry name" value="NAD(P)-binding Rossmann-like Domain"/>
    <property type="match status" value="1"/>
</dbReference>
<dbReference type="CDD" id="cd05233">
    <property type="entry name" value="SDR_c"/>
    <property type="match status" value="1"/>
</dbReference>
<name>A0A0S2TGE8_9GAMM</name>